<proteinExistence type="predicted"/>
<organism evidence="1 2">
    <name type="scientific">Parascaris equorum</name>
    <name type="common">Equine roundworm</name>
    <dbReference type="NCBI Taxonomy" id="6256"/>
    <lineage>
        <taxon>Eukaryota</taxon>
        <taxon>Metazoa</taxon>
        <taxon>Ecdysozoa</taxon>
        <taxon>Nematoda</taxon>
        <taxon>Chromadorea</taxon>
        <taxon>Rhabditida</taxon>
        <taxon>Spirurina</taxon>
        <taxon>Ascaridomorpha</taxon>
        <taxon>Ascaridoidea</taxon>
        <taxon>Ascarididae</taxon>
        <taxon>Parascaris</taxon>
    </lineage>
</organism>
<reference evidence="2" key="1">
    <citation type="submission" date="2022-11" db="UniProtKB">
        <authorList>
            <consortium name="WormBaseParasite"/>
        </authorList>
    </citation>
    <scope>IDENTIFICATION</scope>
</reference>
<dbReference type="Proteomes" id="UP000887564">
    <property type="component" value="Unplaced"/>
</dbReference>
<dbReference type="InterPro" id="IPR003961">
    <property type="entry name" value="FN3_dom"/>
</dbReference>
<name>A0A914REP9_PAREQ</name>
<accession>A0A914REP9</accession>
<keyword evidence="1" id="KW-1185">Reference proteome</keyword>
<protein>
    <submittedName>
        <fullName evidence="2">Fibronectin type-III domain-containing protein</fullName>
    </submittedName>
</protein>
<sequence>MFFIVTNLDPMAEYEFRVLAANSAVPSMTGCHLLLTRRVTGKWRGTAPGRPYVSAMDTDRVTIEWAPAIADPDSAPVAGYQVRLAPIE</sequence>
<dbReference type="WBParaSite" id="PEQ_0000478501-mRNA-1">
    <property type="protein sequence ID" value="PEQ_0000478501-mRNA-1"/>
    <property type="gene ID" value="PEQ_0000478501"/>
</dbReference>
<evidence type="ECO:0000313" key="2">
    <source>
        <dbReference type="WBParaSite" id="PEQ_0000478501-mRNA-1"/>
    </source>
</evidence>
<evidence type="ECO:0000313" key="1">
    <source>
        <dbReference type="Proteomes" id="UP000887564"/>
    </source>
</evidence>
<dbReference type="CDD" id="cd00063">
    <property type="entry name" value="FN3"/>
    <property type="match status" value="1"/>
</dbReference>
<dbReference type="SUPFAM" id="SSF49265">
    <property type="entry name" value="Fibronectin type III"/>
    <property type="match status" value="1"/>
</dbReference>
<dbReference type="InterPro" id="IPR036116">
    <property type="entry name" value="FN3_sf"/>
</dbReference>
<dbReference type="AlphaFoldDB" id="A0A914REP9"/>